<feature type="transmembrane region" description="Helical" evidence="1">
    <location>
        <begin position="33"/>
        <end position="50"/>
    </location>
</feature>
<dbReference type="Proteomes" id="UP000808349">
    <property type="component" value="Unassembled WGS sequence"/>
</dbReference>
<dbReference type="AlphaFoldDB" id="A0A9D7SB98"/>
<dbReference type="EMBL" id="JADKFW010000013">
    <property type="protein sequence ID" value="MBK9718816.1"/>
    <property type="molecule type" value="Genomic_DNA"/>
</dbReference>
<evidence type="ECO:0000313" key="3">
    <source>
        <dbReference type="Proteomes" id="UP000808349"/>
    </source>
</evidence>
<keyword evidence="1" id="KW-0472">Membrane</keyword>
<name>A0A9D7SB98_9BACT</name>
<keyword evidence="1" id="KW-0812">Transmembrane</keyword>
<reference evidence="2 3" key="1">
    <citation type="submission" date="2020-10" db="EMBL/GenBank/DDBJ databases">
        <title>Connecting structure to function with the recovery of over 1000 high-quality activated sludge metagenome-assembled genomes encoding full-length rRNA genes using long-read sequencing.</title>
        <authorList>
            <person name="Singleton C.M."/>
            <person name="Petriglieri F."/>
            <person name="Kristensen J.M."/>
            <person name="Kirkegaard R.H."/>
            <person name="Michaelsen T.Y."/>
            <person name="Andersen M.H."/>
            <person name="Karst S.M."/>
            <person name="Dueholm M.S."/>
            <person name="Nielsen P.H."/>
            <person name="Albertsen M."/>
        </authorList>
    </citation>
    <scope>NUCLEOTIDE SEQUENCE [LARGE SCALE GENOMIC DNA]</scope>
    <source>
        <strain evidence="2">Ribe_18-Q3-R11-54_BAT3C.373</strain>
    </source>
</reference>
<keyword evidence="1" id="KW-1133">Transmembrane helix</keyword>
<accession>A0A9D7SB98</accession>
<comment type="caution">
    <text evidence="2">The sequence shown here is derived from an EMBL/GenBank/DDBJ whole genome shotgun (WGS) entry which is preliminary data.</text>
</comment>
<evidence type="ECO:0000256" key="1">
    <source>
        <dbReference type="SAM" id="Phobius"/>
    </source>
</evidence>
<feature type="transmembrane region" description="Helical" evidence="1">
    <location>
        <begin position="9"/>
        <end position="27"/>
    </location>
</feature>
<sequence>MKDKFIIQYNYGTLIFLFIGIIFLIFIFNAQPINLAFGICICILFMYLFIKESPYIELDEKSLLIKYFIGYKFEKYLYPIKDIERIEIYNNPRNLRYHNACIYVKFKNLNFEKSHCIAIDNLIGNKLIQKLSELGIKVIELDKRK</sequence>
<organism evidence="2 3">
    <name type="scientific">Candidatus Defluviibacterium haderslevense</name>
    <dbReference type="NCBI Taxonomy" id="2981993"/>
    <lineage>
        <taxon>Bacteria</taxon>
        <taxon>Pseudomonadati</taxon>
        <taxon>Bacteroidota</taxon>
        <taxon>Saprospiria</taxon>
        <taxon>Saprospirales</taxon>
        <taxon>Saprospiraceae</taxon>
        <taxon>Candidatus Defluviibacterium</taxon>
    </lineage>
</organism>
<proteinExistence type="predicted"/>
<protein>
    <submittedName>
        <fullName evidence="2">Uncharacterized protein</fullName>
    </submittedName>
</protein>
<gene>
    <name evidence="2" type="ORF">IPO85_15120</name>
</gene>
<evidence type="ECO:0000313" key="2">
    <source>
        <dbReference type="EMBL" id="MBK9718816.1"/>
    </source>
</evidence>